<dbReference type="PANTHER" id="PTHR10996">
    <property type="entry name" value="2-HYDROXYACID DEHYDROGENASE-RELATED"/>
    <property type="match status" value="1"/>
</dbReference>
<dbReference type="PANTHER" id="PTHR10996:SF178">
    <property type="entry name" value="2-HYDROXYACID DEHYDROGENASE YGL185C-RELATED"/>
    <property type="match status" value="1"/>
</dbReference>
<dbReference type="Pfam" id="PF00389">
    <property type="entry name" value="2-Hacid_dh"/>
    <property type="match status" value="1"/>
</dbReference>
<evidence type="ECO:0000256" key="1">
    <source>
        <dbReference type="ARBA" id="ARBA00022857"/>
    </source>
</evidence>
<reference evidence="8" key="1">
    <citation type="submission" date="2018-06" db="EMBL/GenBank/DDBJ databases">
        <title>Complete genome of Pseudomonas insecticola strain QZS01.</title>
        <authorList>
            <person name="Wang J."/>
            <person name="Su Q."/>
        </authorList>
    </citation>
    <scope>NUCLEOTIDE SEQUENCE [LARGE SCALE GENOMIC DNA]</scope>
    <source>
        <strain evidence="8">QZS01</strain>
    </source>
</reference>
<proteinExistence type="inferred from homology"/>
<dbReference type="InterPro" id="IPR006140">
    <property type="entry name" value="D-isomer_DH_NAD-bd"/>
</dbReference>
<dbReference type="GO" id="GO:0051287">
    <property type="term" value="F:NAD binding"/>
    <property type="evidence" value="ECO:0007669"/>
    <property type="project" value="InterPro"/>
</dbReference>
<dbReference type="InterPro" id="IPR050223">
    <property type="entry name" value="D-isomer_2-hydroxyacid_DH"/>
</dbReference>
<evidence type="ECO:0000256" key="3">
    <source>
        <dbReference type="ARBA" id="ARBA00023027"/>
    </source>
</evidence>
<dbReference type="KEGG" id="emo:DM558_09590"/>
<gene>
    <name evidence="7" type="ORF">DM558_09590</name>
</gene>
<evidence type="ECO:0000313" key="7">
    <source>
        <dbReference type="EMBL" id="AZS51016.1"/>
    </source>
</evidence>
<keyword evidence="1" id="KW-0521">NADP</keyword>
<evidence type="ECO:0000259" key="5">
    <source>
        <dbReference type="Pfam" id="PF00389"/>
    </source>
</evidence>
<evidence type="ECO:0000313" key="8">
    <source>
        <dbReference type="Proteomes" id="UP000273143"/>
    </source>
</evidence>
<accession>A0A3Q9JJI7</accession>
<keyword evidence="8" id="KW-1185">Reference proteome</keyword>
<evidence type="ECO:0000256" key="2">
    <source>
        <dbReference type="ARBA" id="ARBA00023002"/>
    </source>
</evidence>
<dbReference type="InterPro" id="IPR036291">
    <property type="entry name" value="NAD(P)-bd_dom_sf"/>
</dbReference>
<sequence>MNTKPLVLIVGKLSKTLKKAIEDNYQTLYLPEEPTEQQAFLKTNSQSITTVATSAAHGMTAELMAALPNLKLVASLGVGYDSLDVQYAKTHGICVTNTPDVLNDCVADLAMGLMIDVARNISYADRFIRDGLWQDRSAKLGRKVSHKTCGIVGLGRIGKAIAKRAEAFDMNIAYYGRHQQTDVNYDFYDDLNKLAITSDFLVLALPATGDTTHIINEQILNDLGEKGFLINIARGAVVDENALVKALKEGKIAGAGLDVFEHEPNTPKELWEMDNVVLTNHIGSATYETREAMAELVFANIQSFLAGKGAITPVV</sequence>
<dbReference type="EMBL" id="CP029822">
    <property type="protein sequence ID" value="AZS51016.1"/>
    <property type="molecule type" value="Genomic_DNA"/>
</dbReference>
<dbReference type="InterPro" id="IPR006139">
    <property type="entry name" value="D-isomer_2_OHA_DH_cat_dom"/>
</dbReference>
<dbReference type="RefSeq" id="WP_127163764.1">
    <property type="nucleotide sequence ID" value="NZ_CP029822.1"/>
</dbReference>
<dbReference type="SUPFAM" id="SSF51735">
    <property type="entry name" value="NAD(P)-binding Rossmann-fold domains"/>
    <property type="match status" value="1"/>
</dbReference>
<dbReference type="GO" id="GO:0030267">
    <property type="term" value="F:glyoxylate reductase (NADPH) activity"/>
    <property type="evidence" value="ECO:0007669"/>
    <property type="project" value="TreeGrafter"/>
</dbReference>
<name>A0A3Q9JJI7_9GAMM</name>
<dbReference type="GO" id="GO:0005829">
    <property type="term" value="C:cytosol"/>
    <property type="evidence" value="ECO:0007669"/>
    <property type="project" value="TreeGrafter"/>
</dbReference>
<dbReference type="Gene3D" id="3.40.50.720">
    <property type="entry name" value="NAD(P)-binding Rossmann-like Domain"/>
    <property type="match status" value="2"/>
</dbReference>
<dbReference type="CDD" id="cd12156">
    <property type="entry name" value="HPPR"/>
    <property type="match status" value="1"/>
</dbReference>
<evidence type="ECO:0000259" key="6">
    <source>
        <dbReference type="Pfam" id="PF02826"/>
    </source>
</evidence>
<dbReference type="AlphaFoldDB" id="A0A3Q9JJI7"/>
<dbReference type="GO" id="GO:0016618">
    <property type="term" value="F:hydroxypyruvate reductase [NAD(P)H] activity"/>
    <property type="evidence" value="ECO:0007669"/>
    <property type="project" value="TreeGrafter"/>
</dbReference>
<organism evidence="7 8">
    <name type="scientific">Entomomonas moraniae</name>
    <dbReference type="NCBI Taxonomy" id="2213226"/>
    <lineage>
        <taxon>Bacteria</taxon>
        <taxon>Pseudomonadati</taxon>
        <taxon>Pseudomonadota</taxon>
        <taxon>Gammaproteobacteria</taxon>
        <taxon>Pseudomonadales</taxon>
        <taxon>Pseudomonadaceae</taxon>
        <taxon>Entomomonas</taxon>
    </lineage>
</organism>
<dbReference type="Proteomes" id="UP000273143">
    <property type="component" value="Chromosome"/>
</dbReference>
<dbReference type="FunFam" id="3.40.50.720:FF:000213">
    <property type="entry name" value="Putative 2-hydroxyacid dehydrogenase"/>
    <property type="match status" value="1"/>
</dbReference>
<comment type="similarity">
    <text evidence="4">Belongs to the D-isomer specific 2-hydroxyacid dehydrogenase family.</text>
</comment>
<protein>
    <submittedName>
        <fullName evidence="7">2-hydroxyacid dehydrogenase</fullName>
    </submittedName>
</protein>
<dbReference type="SUPFAM" id="SSF52283">
    <property type="entry name" value="Formate/glycerate dehydrogenase catalytic domain-like"/>
    <property type="match status" value="1"/>
</dbReference>
<feature type="domain" description="D-isomer specific 2-hydroxyacid dehydrogenase catalytic" evidence="5">
    <location>
        <begin position="7"/>
        <end position="314"/>
    </location>
</feature>
<keyword evidence="2 4" id="KW-0560">Oxidoreductase</keyword>
<keyword evidence="3" id="KW-0520">NAD</keyword>
<evidence type="ECO:0000256" key="4">
    <source>
        <dbReference type="RuleBase" id="RU003719"/>
    </source>
</evidence>
<feature type="domain" description="D-isomer specific 2-hydroxyacid dehydrogenase NAD-binding" evidence="6">
    <location>
        <begin position="111"/>
        <end position="283"/>
    </location>
</feature>
<dbReference type="Pfam" id="PF02826">
    <property type="entry name" value="2-Hacid_dh_C"/>
    <property type="match status" value="1"/>
</dbReference>